<keyword evidence="8 16" id="KW-0675">Receptor</keyword>
<proteinExistence type="inferred from homology"/>
<dbReference type="PANTHER" id="PTHR30069">
    <property type="entry name" value="TONB-DEPENDENT OUTER MEMBRANE RECEPTOR"/>
    <property type="match status" value="1"/>
</dbReference>
<dbReference type="Gene3D" id="2.170.130.10">
    <property type="entry name" value="TonB-dependent receptor, plug domain"/>
    <property type="match status" value="1"/>
</dbReference>
<dbReference type="Pfam" id="PF07715">
    <property type="entry name" value="Plug"/>
    <property type="match status" value="1"/>
</dbReference>
<evidence type="ECO:0000256" key="11">
    <source>
        <dbReference type="RuleBase" id="RU003357"/>
    </source>
</evidence>
<name>A0ABU5DRJ4_9BURK</name>
<feature type="chain" id="PRO_5047180383" evidence="13">
    <location>
        <begin position="25"/>
        <end position="830"/>
    </location>
</feature>
<dbReference type="Proteomes" id="UP001285263">
    <property type="component" value="Unassembled WGS sequence"/>
</dbReference>
<dbReference type="Gene3D" id="2.40.170.20">
    <property type="entry name" value="TonB-dependent receptor, beta-barrel domain"/>
    <property type="match status" value="1"/>
</dbReference>
<evidence type="ECO:0000256" key="13">
    <source>
        <dbReference type="SAM" id="SignalP"/>
    </source>
</evidence>
<comment type="subcellular location">
    <subcellularLocation>
        <location evidence="1 10">Cell outer membrane</location>
        <topology evidence="1 10">Multi-pass membrane protein</topology>
    </subcellularLocation>
</comment>
<feature type="region of interest" description="Disordered" evidence="12">
    <location>
        <begin position="654"/>
        <end position="685"/>
    </location>
</feature>
<evidence type="ECO:0000256" key="5">
    <source>
        <dbReference type="ARBA" id="ARBA00022692"/>
    </source>
</evidence>
<gene>
    <name evidence="16" type="ORF">SNE35_30880</name>
</gene>
<evidence type="ECO:0000256" key="9">
    <source>
        <dbReference type="ARBA" id="ARBA00023237"/>
    </source>
</evidence>
<evidence type="ECO:0000256" key="10">
    <source>
        <dbReference type="PROSITE-ProRule" id="PRU01360"/>
    </source>
</evidence>
<dbReference type="SUPFAM" id="SSF56935">
    <property type="entry name" value="Porins"/>
    <property type="match status" value="1"/>
</dbReference>
<dbReference type="RefSeq" id="WP_320426913.1">
    <property type="nucleotide sequence ID" value="NZ_JAXCLA010000012.1"/>
</dbReference>
<evidence type="ECO:0000256" key="1">
    <source>
        <dbReference type="ARBA" id="ARBA00004571"/>
    </source>
</evidence>
<evidence type="ECO:0000256" key="2">
    <source>
        <dbReference type="ARBA" id="ARBA00009810"/>
    </source>
</evidence>
<evidence type="ECO:0000259" key="14">
    <source>
        <dbReference type="Pfam" id="PF00593"/>
    </source>
</evidence>
<dbReference type="InterPro" id="IPR037066">
    <property type="entry name" value="Plug_dom_sf"/>
</dbReference>
<feature type="compositionally biased region" description="Polar residues" evidence="12">
    <location>
        <begin position="658"/>
        <end position="667"/>
    </location>
</feature>
<dbReference type="Pfam" id="PF00593">
    <property type="entry name" value="TonB_dep_Rec_b-barrel"/>
    <property type="match status" value="1"/>
</dbReference>
<dbReference type="PANTHER" id="PTHR30069:SF39">
    <property type="entry name" value="BLL6183 PROTEIN"/>
    <property type="match status" value="1"/>
</dbReference>
<reference evidence="16 17" key="1">
    <citation type="submission" date="2023-11" db="EMBL/GenBank/DDBJ databases">
        <title>Paucibacter sp. nov., isolated from fresh soil in Korea.</title>
        <authorList>
            <person name="Le N.T.T."/>
        </authorList>
    </citation>
    <scope>NUCLEOTIDE SEQUENCE [LARGE SCALE GENOMIC DNA]</scope>
    <source>
        <strain evidence="16 17">R3-3</strain>
    </source>
</reference>
<feature type="signal peptide" evidence="13">
    <location>
        <begin position="1"/>
        <end position="24"/>
    </location>
</feature>
<evidence type="ECO:0000256" key="3">
    <source>
        <dbReference type="ARBA" id="ARBA00022448"/>
    </source>
</evidence>
<protein>
    <submittedName>
        <fullName evidence="16">TonB-dependent receptor</fullName>
    </submittedName>
</protein>
<keyword evidence="17" id="KW-1185">Reference proteome</keyword>
<evidence type="ECO:0000313" key="17">
    <source>
        <dbReference type="Proteomes" id="UP001285263"/>
    </source>
</evidence>
<keyword evidence="13" id="KW-0732">Signal</keyword>
<dbReference type="InterPro" id="IPR000531">
    <property type="entry name" value="Beta-barrel_TonB"/>
</dbReference>
<dbReference type="PROSITE" id="PS52016">
    <property type="entry name" value="TONB_DEPENDENT_REC_3"/>
    <property type="match status" value="1"/>
</dbReference>
<sequence>MRARFIPIKPIAAAALLCCAAVHAQQAPAQLPTVEVVNLSPLPGLGVPKDQVPANVQTATAVDLERRQALDLSDYLGRALGSVNINAMQNNPFQPDINFRGFTASPLLGTPQGLSVYLDGVRMNQPFGDVVSWDLIPKSAIAKVALMPGSNPLFGLNTLGGALAVQTKDGLTDPGSSVQILGGSHSRAAAEFESGGGTAAFNWFVTGNRFHERGWRVDSPSDMSQIFGKLGGKIGTADVSLSLAAASNDLTGNGTQEQGALARDWSSVFTIPDNTKNRSQMLNLQVSQPLSQTLTLTGNAYYRRIHTNTFNGDLNDDAAGESLYQPNAGERAALTAAGYTGFPTSGENAANTPFPKWRCIAAVLLGDDGEPYEKCNGLINRTETNQRNYGFALQVSAKADAHLLLAGVAYDASRIRFNQSAQFGYLNPDRSITPLDSYADGSLVDDDDQPVDSRVDLSSRSHTTSVYASDTITLNPQTHLTLSGRYNRNTVHNRDGLNPGGGTGSLDGDHTFSHFNPAIGITFAPSPAFGAYAGVNQGSRAPSAIELGCADPASPCKLPNSFAGDPPLKQVITTTVEAGLRGTAGGLAWNVGVFRSDNKDDLLFVSDNAAGFGYFRNFGKTRRQGLELGLSAKPVESLTVGGNFTLLDATYRSPETVDGSSNSSNDAAQDGFPGQEGTIEIRPGDRIPNLPRRQLKLYADWTPGAQWHLGIDMTAMSGANARGNENGQYQADGTYYTGSGRSAGYALFNLDADWQPTPKVKLFAQISNLFDRKYSTGAQLGGNPFNAAGNYVARPLPRPAGADEFPAINGTFLAPGAPRAFLIGLRYSFD</sequence>
<keyword evidence="4 10" id="KW-1134">Transmembrane beta strand</keyword>
<feature type="domain" description="TonB-dependent receptor-like beta-barrel" evidence="14">
    <location>
        <begin position="439"/>
        <end position="769"/>
    </location>
</feature>
<dbReference type="InterPro" id="IPR012910">
    <property type="entry name" value="Plug_dom"/>
</dbReference>
<evidence type="ECO:0000256" key="7">
    <source>
        <dbReference type="ARBA" id="ARBA00023136"/>
    </source>
</evidence>
<comment type="caution">
    <text evidence="16">The sequence shown here is derived from an EMBL/GenBank/DDBJ whole genome shotgun (WGS) entry which is preliminary data.</text>
</comment>
<keyword evidence="7 10" id="KW-0472">Membrane</keyword>
<comment type="similarity">
    <text evidence="2 10 11">Belongs to the TonB-dependent receptor family.</text>
</comment>
<feature type="domain" description="TonB-dependent receptor plug" evidence="15">
    <location>
        <begin position="49"/>
        <end position="162"/>
    </location>
</feature>
<dbReference type="InterPro" id="IPR036942">
    <property type="entry name" value="Beta-barrel_TonB_sf"/>
</dbReference>
<organism evidence="16 17">
    <name type="scientific">Roseateles agri</name>
    <dbReference type="NCBI Taxonomy" id="3098619"/>
    <lineage>
        <taxon>Bacteria</taxon>
        <taxon>Pseudomonadati</taxon>
        <taxon>Pseudomonadota</taxon>
        <taxon>Betaproteobacteria</taxon>
        <taxon>Burkholderiales</taxon>
        <taxon>Sphaerotilaceae</taxon>
        <taxon>Roseateles</taxon>
    </lineage>
</organism>
<keyword evidence="3 10" id="KW-0813">Transport</keyword>
<evidence type="ECO:0000256" key="8">
    <source>
        <dbReference type="ARBA" id="ARBA00023170"/>
    </source>
</evidence>
<evidence type="ECO:0000256" key="12">
    <source>
        <dbReference type="SAM" id="MobiDB-lite"/>
    </source>
</evidence>
<accession>A0ABU5DRJ4</accession>
<feature type="region of interest" description="Disordered" evidence="12">
    <location>
        <begin position="437"/>
        <end position="459"/>
    </location>
</feature>
<keyword evidence="6 11" id="KW-0798">TonB box</keyword>
<evidence type="ECO:0000256" key="6">
    <source>
        <dbReference type="ARBA" id="ARBA00023077"/>
    </source>
</evidence>
<evidence type="ECO:0000256" key="4">
    <source>
        <dbReference type="ARBA" id="ARBA00022452"/>
    </source>
</evidence>
<keyword evidence="5 10" id="KW-0812">Transmembrane</keyword>
<dbReference type="InterPro" id="IPR039426">
    <property type="entry name" value="TonB-dep_rcpt-like"/>
</dbReference>
<dbReference type="EMBL" id="JAXCLA010000012">
    <property type="protein sequence ID" value="MDY0748943.1"/>
    <property type="molecule type" value="Genomic_DNA"/>
</dbReference>
<evidence type="ECO:0000313" key="16">
    <source>
        <dbReference type="EMBL" id="MDY0748943.1"/>
    </source>
</evidence>
<evidence type="ECO:0000259" key="15">
    <source>
        <dbReference type="Pfam" id="PF07715"/>
    </source>
</evidence>
<keyword evidence="9 10" id="KW-0998">Cell outer membrane</keyword>